<dbReference type="GO" id="GO:0071555">
    <property type="term" value="P:cell wall organization"/>
    <property type="evidence" value="ECO:0007669"/>
    <property type="project" value="UniProtKB-KW"/>
</dbReference>
<evidence type="ECO:0000256" key="15">
    <source>
        <dbReference type="RuleBase" id="RU361169"/>
    </source>
</evidence>
<proteinExistence type="inferred from homology"/>
<evidence type="ECO:0000256" key="7">
    <source>
        <dbReference type="ARBA" id="ARBA00022801"/>
    </source>
</evidence>
<keyword evidence="5" id="KW-0732">Signal</keyword>
<dbReference type="PROSITE" id="PS00502">
    <property type="entry name" value="POLYGALACTURONASE"/>
    <property type="match status" value="1"/>
</dbReference>
<dbReference type="InterPro" id="IPR011050">
    <property type="entry name" value="Pectin_lyase_fold/virulence"/>
</dbReference>
<evidence type="ECO:0000256" key="1">
    <source>
        <dbReference type="ARBA" id="ARBA00004613"/>
    </source>
</evidence>
<evidence type="ECO:0000256" key="6">
    <source>
        <dbReference type="ARBA" id="ARBA00022737"/>
    </source>
</evidence>
<organism evidence="17 18">
    <name type="scientific">Cryphonectria parasitica (strain ATCC 38755 / EP155)</name>
    <dbReference type="NCBI Taxonomy" id="660469"/>
    <lineage>
        <taxon>Eukaryota</taxon>
        <taxon>Fungi</taxon>
        <taxon>Dikarya</taxon>
        <taxon>Ascomycota</taxon>
        <taxon>Pezizomycotina</taxon>
        <taxon>Sordariomycetes</taxon>
        <taxon>Sordariomycetidae</taxon>
        <taxon>Diaporthales</taxon>
        <taxon>Cryphonectriaceae</taxon>
        <taxon>Cryphonectria-Endothia species complex</taxon>
        <taxon>Cryphonectria</taxon>
    </lineage>
</organism>
<evidence type="ECO:0000256" key="13">
    <source>
        <dbReference type="ARBA" id="ARBA00083621"/>
    </source>
</evidence>
<dbReference type="FunFam" id="2.160.20.10:FF:000002">
    <property type="entry name" value="Endopolygalacturonase D"/>
    <property type="match status" value="1"/>
</dbReference>
<dbReference type="SMART" id="SM00710">
    <property type="entry name" value="PbH1"/>
    <property type="match status" value="6"/>
</dbReference>
<dbReference type="Gene3D" id="2.160.20.10">
    <property type="entry name" value="Single-stranded right-handed beta-helix, Pectin lyase-like"/>
    <property type="match status" value="1"/>
</dbReference>
<dbReference type="GeneID" id="63841750"/>
<keyword evidence="9" id="KW-1015">Disulfide bond</keyword>
<protein>
    <recommendedName>
        <fullName evidence="3">endo-polygalacturonase</fullName>
        <ecNumber evidence="3">3.2.1.15</ecNumber>
    </recommendedName>
    <alternativeName>
        <fullName evidence="13">Pectinase</fullName>
    </alternativeName>
</protein>
<feature type="active site" evidence="14">
    <location>
        <position position="236"/>
    </location>
</feature>
<evidence type="ECO:0000256" key="3">
    <source>
        <dbReference type="ARBA" id="ARBA00012736"/>
    </source>
</evidence>
<dbReference type="OrthoDB" id="1546079at2759"/>
<dbReference type="GO" id="GO:0045490">
    <property type="term" value="P:pectin catabolic process"/>
    <property type="evidence" value="ECO:0007669"/>
    <property type="project" value="UniProtKB-ARBA"/>
</dbReference>
<evidence type="ECO:0000256" key="4">
    <source>
        <dbReference type="ARBA" id="ARBA00022525"/>
    </source>
</evidence>
<dbReference type="GO" id="GO:0005576">
    <property type="term" value="C:extracellular region"/>
    <property type="evidence" value="ECO:0007669"/>
    <property type="project" value="UniProtKB-SubCell"/>
</dbReference>
<keyword evidence="11" id="KW-0961">Cell wall biogenesis/degradation</keyword>
<evidence type="ECO:0000256" key="12">
    <source>
        <dbReference type="ARBA" id="ARBA00034074"/>
    </source>
</evidence>
<dbReference type="PANTHER" id="PTHR31884:SF1">
    <property type="entry name" value="POLYGALACTURONASE"/>
    <property type="match status" value="1"/>
</dbReference>
<dbReference type="Pfam" id="PF00295">
    <property type="entry name" value="Glyco_hydro_28"/>
    <property type="match status" value="1"/>
</dbReference>
<dbReference type="InterPro" id="IPR006626">
    <property type="entry name" value="PbH1"/>
</dbReference>
<dbReference type="PANTHER" id="PTHR31884">
    <property type="entry name" value="POLYGALACTURONASE"/>
    <property type="match status" value="1"/>
</dbReference>
<evidence type="ECO:0000313" key="18">
    <source>
        <dbReference type="Proteomes" id="UP000803844"/>
    </source>
</evidence>
<evidence type="ECO:0000256" key="16">
    <source>
        <dbReference type="SAM" id="MobiDB-lite"/>
    </source>
</evidence>
<dbReference type="InterPro" id="IPR000743">
    <property type="entry name" value="Glyco_hydro_28"/>
</dbReference>
<dbReference type="GO" id="GO:0004650">
    <property type="term" value="F:polygalacturonase activity"/>
    <property type="evidence" value="ECO:0007669"/>
    <property type="project" value="UniProtKB-EC"/>
</dbReference>
<comment type="caution">
    <text evidence="17">The sequence shown here is derived from an EMBL/GenBank/DDBJ whole genome shotgun (WGS) entry which is preliminary data.</text>
</comment>
<reference evidence="17" key="1">
    <citation type="journal article" date="2020" name="Phytopathology">
        <title>Genome sequence of the chestnut blight fungus Cryphonectria parasitica EP155: A fundamental resource for an archetypical invasive plant pathogen.</title>
        <authorList>
            <person name="Crouch J.A."/>
            <person name="Dawe A."/>
            <person name="Aerts A."/>
            <person name="Barry K."/>
            <person name="Churchill A.C.L."/>
            <person name="Grimwood J."/>
            <person name="Hillman B."/>
            <person name="Milgroom M.G."/>
            <person name="Pangilinan J."/>
            <person name="Smith M."/>
            <person name="Salamov A."/>
            <person name="Schmutz J."/>
            <person name="Yadav J."/>
            <person name="Grigoriev I.V."/>
            <person name="Nuss D."/>
        </authorList>
    </citation>
    <scope>NUCLEOTIDE SEQUENCE</scope>
    <source>
        <strain evidence="17">EP155</strain>
    </source>
</reference>
<evidence type="ECO:0000256" key="8">
    <source>
        <dbReference type="ARBA" id="ARBA00023145"/>
    </source>
</evidence>
<name>A0A9P4YBS2_CRYP1</name>
<comment type="catalytic activity">
    <reaction evidence="12">
        <text>(1,4-alpha-D-galacturonosyl)n+m + H2O = (1,4-alpha-D-galacturonosyl)n + (1,4-alpha-D-galacturonosyl)m.</text>
        <dbReference type="EC" id="3.2.1.15"/>
    </reaction>
</comment>
<feature type="region of interest" description="Disordered" evidence="16">
    <location>
        <begin position="1"/>
        <end position="21"/>
    </location>
</feature>
<feature type="compositionally biased region" description="Pro residues" evidence="16">
    <location>
        <begin position="7"/>
        <end position="17"/>
    </location>
</feature>
<keyword evidence="6" id="KW-0677">Repeat</keyword>
<dbReference type="EC" id="3.2.1.15" evidence="3"/>
<evidence type="ECO:0000256" key="2">
    <source>
        <dbReference type="ARBA" id="ARBA00008834"/>
    </source>
</evidence>
<sequence length="378" mass="38721">MAAPAPEAAPAPTPAPSPHEVERAIEDRAIEARAATCKFTGSLGYSSASVSKSSCSTIILDTLTVPGGVTLDLTDLPDNTVVIFEGETSFEYEEWEGPLFAVSGTGITVAGEASGGSILNGNGASYWDGEGSDGGVTKPKFFQAHDLTDSLIETLTILNPPVQVFSVNGVSNLELAYITIDASAGDSLGANTDGFDIGSSDTVTIEYATVYNQDDCVAINSGTNIIFRNGYCSGGHGLSVGSVGGRTENTVDGVQFLTSTVTNSVNGIRIKATEGDTGTITDVEYDDITLSDISKYGILIEQNYDGGDLKGSPTSGIPITDLTVKNIVGSGAVSSSGYDVVVVCGSGACSGWTWSDVVVTGGKTYSSCENVPSGIACS</sequence>
<accession>A0A9P4YBS2</accession>
<dbReference type="InterPro" id="IPR050434">
    <property type="entry name" value="Glycosyl_hydrlase_28"/>
</dbReference>
<evidence type="ECO:0000256" key="11">
    <source>
        <dbReference type="ARBA" id="ARBA00023316"/>
    </source>
</evidence>
<keyword evidence="8" id="KW-0865">Zymogen</keyword>
<evidence type="ECO:0000256" key="5">
    <source>
        <dbReference type="ARBA" id="ARBA00022729"/>
    </source>
</evidence>
<comment type="similarity">
    <text evidence="2 15">Belongs to the glycosyl hydrolase 28 family.</text>
</comment>
<evidence type="ECO:0000256" key="9">
    <source>
        <dbReference type="ARBA" id="ARBA00023157"/>
    </source>
</evidence>
<gene>
    <name evidence="17" type="ORF">M406DRAFT_58981</name>
</gene>
<dbReference type="AlphaFoldDB" id="A0A9P4YBS2"/>
<evidence type="ECO:0000313" key="17">
    <source>
        <dbReference type="EMBL" id="KAF3769770.1"/>
    </source>
</evidence>
<dbReference type="InterPro" id="IPR012334">
    <property type="entry name" value="Pectin_lyas_fold"/>
</dbReference>
<evidence type="ECO:0000256" key="14">
    <source>
        <dbReference type="PROSITE-ProRule" id="PRU10052"/>
    </source>
</evidence>
<keyword evidence="7 15" id="KW-0378">Hydrolase</keyword>
<dbReference type="Proteomes" id="UP000803844">
    <property type="component" value="Unassembled WGS sequence"/>
</dbReference>
<evidence type="ECO:0000256" key="10">
    <source>
        <dbReference type="ARBA" id="ARBA00023295"/>
    </source>
</evidence>
<dbReference type="RefSeq" id="XP_040780731.1">
    <property type="nucleotide sequence ID" value="XM_040924621.1"/>
</dbReference>
<keyword evidence="4" id="KW-0964">Secreted</keyword>
<keyword evidence="18" id="KW-1185">Reference proteome</keyword>
<keyword evidence="10 15" id="KW-0326">Glycosidase</keyword>
<comment type="subcellular location">
    <subcellularLocation>
        <location evidence="1">Secreted</location>
    </subcellularLocation>
</comment>
<dbReference type="SUPFAM" id="SSF51126">
    <property type="entry name" value="Pectin lyase-like"/>
    <property type="match status" value="1"/>
</dbReference>
<dbReference type="EMBL" id="MU032344">
    <property type="protein sequence ID" value="KAF3769770.1"/>
    <property type="molecule type" value="Genomic_DNA"/>
</dbReference>